<name>W9Z1I0_FUSOX</name>
<organism evidence="8">
    <name type="scientific">Fusarium oxysporum f. sp. melonis 26406</name>
    <dbReference type="NCBI Taxonomy" id="1089452"/>
    <lineage>
        <taxon>Eukaryota</taxon>
        <taxon>Fungi</taxon>
        <taxon>Dikarya</taxon>
        <taxon>Ascomycota</taxon>
        <taxon>Pezizomycotina</taxon>
        <taxon>Sordariomycetes</taxon>
        <taxon>Hypocreomycetidae</taxon>
        <taxon>Hypocreales</taxon>
        <taxon>Nectriaceae</taxon>
        <taxon>Fusarium</taxon>
        <taxon>Fusarium oxysporum species complex</taxon>
    </lineage>
</organism>
<dbReference type="GO" id="GO:0003677">
    <property type="term" value="F:DNA binding"/>
    <property type="evidence" value="ECO:0007669"/>
    <property type="project" value="UniProtKB-KW"/>
</dbReference>
<reference evidence="8" key="1">
    <citation type="submission" date="2012-04" db="EMBL/GenBank/DDBJ databases">
        <title>The Genome Sequence of Fusarium oxysporum melonis.</title>
        <authorList>
            <consortium name="The Broad Institute Genome Sequencing Platform"/>
            <person name="Ma L.-J."/>
            <person name="Gale L.R."/>
            <person name="Schwartz D.C."/>
            <person name="Zhou S."/>
            <person name="Corby-Kistler H."/>
            <person name="Young S.K."/>
            <person name="Zeng Q."/>
            <person name="Gargeya S."/>
            <person name="Fitzgerald M."/>
            <person name="Haas B."/>
            <person name="Abouelleil A."/>
            <person name="Alvarado L."/>
            <person name="Arachchi H.M."/>
            <person name="Berlin A."/>
            <person name="Brown A."/>
            <person name="Chapman S.B."/>
            <person name="Chen Z."/>
            <person name="Dunbar C."/>
            <person name="Freedman E."/>
            <person name="Gearin G."/>
            <person name="Goldberg J."/>
            <person name="Griggs A."/>
            <person name="Gujja S."/>
            <person name="Heiman D."/>
            <person name="Howarth C."/>
            <person name="Larson L."/>
            <person name="Lui A."/>
            <person name="MacDonald P.J.P."/>
            <person name="Montmayeur A."/>
            <person name="Murphy C."/>
            <person name="Neiman D."/>
            <person name="Pearson M."/>
            <person name="Priest M."/>
            <person name="Roberts A."/>
            <person name="Saif S."/>
            <person name="Shea T."/>
            <person name="Shenoy N."/>
            <person name="Sisk P."/>
            <person name="Stolte C."/>
            <person name="Sykes S."/>
            <person name="Wortman J."/>
            <person name="Nusbaum C."/>
            <person name="Birren B."/>
        </authorList>
    </citation>
    <scope>NUCLEOTIDE SEQUENCE</scope>
    <source>
        <strain evidence="8">26406</strain>
    </source>
</reference>
<dbReference type="PANTHER" id="PTHR36206">
    <property type="entry name" value="ASPERCRYPTIN BIOSYNTHESIS CLUSTER-SPECIFIC TRANSCRIPTION REGULATOR ATNN-RELATED"/>
    <property type="match status" value="1"/>
</dbReference>
<evidence type="ECO:0000256" key="6">
    <source>
        <dbReference type="ARBA" id="ARBA00023242"/>
    </source>
</evidence>
<dbReference type="OrthoDB" id="2593732at2759"/>
<dbReference type="GO" id="GO:0008270">
    <property type="term" value="F:zinc ion binding"/>
    <property type="evidence" value="ECO:0007669"/>
    <property type="project" value="InterPro"/>
</dbReference>
<dbReference type="InterPro" id="IPR021858">
    <property type="entry name" value="Fun_TF"/>
</dbReference>
<keyword evidence="1" id="KW-0479">Metal-binding</keyword>
<keyword evidence="6" id="KW-0539">Nucleus</keyword>
<dbReference type="Pfam" id="PF00172">
    <property type="entry name" value="Zn_clus"/>
    <property type="match status" value="1"/>
</dbReference>
<dbReference type="GO" id="GO:0000981">
    <property type="term" value="F:DNA-binding transcription factor activity, RNA polymerase II-specific"/>
    <property type="evidence" value="ECO:0007669"/>
    <property type="project" value="InterPro"/>
</dbReference>
<keyword evidence="4" id="KW-0238">DNA-binding</keyword>
<evidence type="ECO:0000256" key="5">
    <source>
        <dbReference type="ARBA" id="ARBA00023163"/>
    </source>
</evidence>
<evidence type="ECO:0000256" key="1">
    <source>
        <dbReference type="ARBA" id="ARBA00022723"/>
    </source>
</evidence>
<sequence>MSLHNRIRHIKCDEEKPICRRCRDDQVKCDGYLPPKKTNDPRYTNTKAESLSIITIDHHVSDIPIERYYFYHFCHWTCKQLYSSPDTSNFWVHYVLPLSQISDAVRHAITAVGAAHRFFTAGSDTRSLQHMEILTKQYNKAVSQLIPCLSVSSIHNIHCTLVCCLLFIAFESILGRYAESVHHLRAGNHILTLPILAATEKNDAITRKLKEMLSTLSVDASVFMDDAIISDKRQSWAVDRAETINNPSSGPFQDLEQAASELRKLDVQFTTLTKVRRREGSGDDSFSTLESEDKENYPDDSGMDALFEDLQRRFRKWFARFDLTKRALKHEQYPHTATQQFLSLTLAQRFWSMNSYFVPEPCLDPVAEFLDAAENLVKSIANPHYFTFSLDGNLISGLSFVVRVCSDADKRQRALTLLRSLNRREGLWDSREITEMHEITLSFDNFESWYEMEVLGGFLVILHK</sequence>
<keyword evidence="5" id="KW-0804">Transcription</keyword>
<dbReference type="InterPro" id="IPR036864">
    <property type="entry name" value="Zn2-C6_fun-type_DNA-bd_sf"/>
</dbReference>
<reference evidence="8" key="2">
    <citation type="submission" date="2012-05" db="EMBL/GenBank/DDBJ databases">
        <title>Annotation of the Genome Sequence of Fusarium oxysporum f. sp. melonis 26406.</title>
        <authorList>
            <consortium name="The Broad Institute Genomics Platform"/>
            <person name="Ma L.-J."/>
            <person name="Corby-Kistler H."/>
            <person name="Broz K."/>
            <person name="Gale L.R."/>
            <person name="Jonkers W."/>
            <person name="O'Donnell K."/>
            <person name="Ploetz R."/>
            <person name="Steinberg C."/>
            <person name="Schwartz D.C."/>
            <person name="VanEtten H."/>
            <person name="Zhou S."/>
            <person name="Young S.K."/>
            <person name="Zeng Q."/>
            <person name="Gargeya S."/>
            <person name="Fitzgerald M."/>
            <person name="Abouelleil A."/>
            <person name="Alvarado L."/>
            <person name="Chapman S.B."/>
            <person name="Gainer-Dewar J."/>
            <person name="Goldberg J."/>
            <person name="Griggs A."/>
            <person name="Gujja S."/>
            <person name="Hansen M."/>
            <person name="Howarth C."/>
            <person name="Imamovic A."/>
            <person name="Ireland A."/>
            <person name="Larimer J."/>
            <person name="McCowan C."/>
            <person name="Murphy C."/>
            <person name="Pearson M."/>
            <person name="Poon T.W."/>
            <person name="Priest M."/>
            <person name="Roberts A."/>
            <person name="Saif S."/>
            <person name="Shea T."/>
            <person name="Sykes S."/>
            <person name="Wortman J."/>
            <person name="Nusbaum C."/>
            <person name="Birren B."/>
        </authorList>
    </citation>
    <scope>NUCLEOTIDE SEQUENCE</scope>
    <source>
        <strain evidence="8">26406</strain>
    </source>
</reference>
<evidence type="ECO:0000256" key="3">
    <source>
        <dbReference type="ARBA" id="ARBA00023015"/>
    </source>
</evidence>
<dbReference type="AlphaFoldDB" id="W9Z1I0"/>
<dbReference type="Proteomes" id="UP000030703">
    <property type="component" value="Unassembled WGS sequence"/>
</dbReference>
<proteinExistence type="predicted"/>
<dbReference type="CDD" id="cd00067">
    <property type="entry name" value="GAL4"/>
    <property type="match status" value="1"/>
</dbReference>
<protein>
    <recommendedName>
        <fullName evidence="7">Zn(2)-C6 fungal-type domain-containing protein</fullName>
    </recommendedName>
</protein>
<evidence type="ECO:0000256" key="4">
    <source>
        <dbReference type="ARBA" id="ARBA00023125"/>
    </source>
</evidence>
<dbReference type="EMBL" id="JH659389">
    <property type="protein sequence ID" value="EXK25649.1"/>
    <property type="molecule type" value="Genomic_DNA"/>
</dbReference>
<dbReference type="Gene3D" id="4.10.240.10">
    <property type="entry name" value="Zn(2)-C6 fungal-type DNA-binding domain"/>
    <property type="match status" value="1"/>
</dbReference>
<evidence type="ECO:0000256" key="2">
    <source>
        <dbReference type="ARBA" id="ARBA00022833"/>
    </source>
</evidence>
<evidence type="ECO:0000259" key="7">
    <source>
        <dbReference type="Pfam" id="PF00172"/>
    </source>
</evidence>
<dbReference type="SUPFAM" id="SSF57701">
    <property type="entry name" value="Zn2/Cys6 DNA-binding domain"/>
    <property type="match status" value="1"/>
</dbReference>
<dbReference type="HOGENOM" id="CLU_011409_11_2_1"/>
<dbReference type="Pfam" id="PF11951">
    <property type="entry name" value="Fungal_trans_2"/>
    <property type="match status" value="1"/>
</dbReference>
<evidence type="ECO:0000313" key="8">
    <source>
        <dbReference type="EMBL" id="EXK25649.1"/>
    </source>
</evidence>
<dbReference type="PANTHER" id="PTHR36206:SF13">
    <property type="entry name" value="TRANSCRIPTIONAL REGULATORY PROTEIN MOC3"/>
    <property type="match status" value="1"/>
</dbReference>
<dbReference type="InterPro" id="IPR001138">
    <property type="entry name" value="Zn2Cys6_DnaBD"/>
</dbReference>
<gene>
    <name evidence="8" type="ORF">FOMG_17686</name>
</gene>
<dbReference type="InterPro" id="IPR052360">
    <property type="entry name" value="Transcr_Regulatory_Proteins"/>
</dbReference>
<keyword evidence="3" id="KW-0805">Transcription regulation</keyword>
<keyword evidence="2" id="KW-0862">Zinc</keyword>
<accession>W9Z1I0</accession>
<dbReference type="VEuPathDB" id="FungiDB:FOMG_17686"/>
<feature type="domain" description="Zn(2)-C6 fungal-type" evidence="7">
    <location>
        <begin position="6"/>
        <end position="37"/>
    </location>
</feature>